<feature type="coiled-coil region" evidence="12">
    <location>
        <begin position="419"/>
        <end position="467"/>
    </location>
</feature>
<evidence type="ECO:0000256" key="2">
    <source>
        <dbReference type="ARBA" id="ARBA00004611"/>
    </source>
</evidence>
<evidence type="ECO:0000256" key="3">
    <source>
        <dbReference type="ARBA" id="ARBA00009071"/>
    </source>
</evidence>
<accession>A0AAD9KZK4</accession>
<dbReference type="PANTHER" id="PTHR31598:SF1">
    <property type="entry name" value="DYNEIN REGULATORY COMPLEX PROTEIN 10"/>
    <property type="match status" value="1"/>
</dbReference>
<feature type="compositionally biased region" description="Acidic residues" evidence="13">
    <location>
        <begin position="167"/>
        <end position="184"/>
    </location>
</feature>
<comment type="subunit">
    <text evidence="11">Component of the nexin-dynein regulatory complex (N-DRC). Interacts with CFAP52.</text>
</comment>
<evidence type="ECO:0000256" key="1">
    <source>
        <dbReference type="ARBA" id="ARBA00003029"/>
    </source>
</evidence>
<evidence type="ECO:0000256" key="7">
    <source>
        <dbReference type="ARBA" id="ARBA00023069"/>
    </source>
</evidence>
<dbReference type="EMBL" id="JAODUO010000477">
    <property type="protein sequence ID" value="KAK2179683.1"/>
    <property type="molecule type" value="Genomic_DNA"/>
</dbReference>
<evidence type="ECO:0000256" key="9">
    <source>
        <dbReference type="ARBA" id="ARBA00023273"/>
    </source>
</evidence>
<dbReference type="AlphaFoldDB" id="A0AAD9KZK4"/>
<keyword evidence="5" id="KW-0963">Cytoplasm</keyword>
<sequence length="506" mass="58535">MLSTTVVKTVKPFDTVQMKLQTRNGGNSTQILFDKPAGGRGPTLHIKKIDPLRALEPTRKKLTTIEAQRIMAVLVETIRRTEIVGILPYIIDNVDRFNVMLGTELVQMLQDHSVLMSSFRELKADTERLIELDNERRREKALHEFELHENNDDDDVPRERTERTERDDDAGDEDDGQVDDEDDGGAAAGLMDDERPMSVNSISDQTEAAMRQMMLVARQMQNSCKNILRAFSTNPSAVTTILKEVINPEVMRNMVGDMNELRLIIMGRLLTTPVEETERNDYLKVIMQRERFNAALIAKLEAELDAAITDKNEEIRKKNDVIRKLQSDLHHIEKYSDEFIRRTRTDADKQEAADVKNSEGKRQKLQVEAQQLKGSLTSLTEEHRTSEGQLRKKKFKVETECENWIQKYDNDMGQRQDEYEMIDSVYTEEKKQLNELEERFKTLEEEYNQIQEEQRIAREKREAAEKKLRTSMKAATTIQAFWRSFKVRKALKGKKKGKGKGKKGKK</sequence>
<evidence type="ECO:0000256" key="13">
    <source>
        <dbReference type="SAM" id="MobiDB-lite"/>
    </source>
</evidence>
<keyword evidence="9" id="KW-0966">Cell projection</keyword>
<gene>
    <name evidence="14" type="ORF">NP493_477g01029</name>
</gene>
<keyword evidence="6" id="KW-0282">Flagellum</keyword>
<evidence type="ECO:0000256" key="11">
    <source>
        <dbReference type="ARBA" id="ARBA00046836"/>
    </source>
</evidence>
<evidence type="ECO:0000256" key="10">
    <source>
        <dbReference type="ARBA" id="ARBA00032180"/>
    </source>
</evidence>
<evidence type="ECO:0000313" key="15">
    <source>
        <dbReference type="Proteomes" id="UP001209878"/>
    </source>
</evidence>
<feature type="coiled-coil region" evidence="12">
    <location>
        <begin position="355"/>
        <end position="382"/>
    </location>
</feature>
<organism evidence="14 15">
    <name type="scientific">Ridgeia piscesae</name>
    <name type="common">Tubeworm</name>
    <dbReference type="NCBI Taxonomy" id="27915"/>
    <lineage>
        <taxon>Eukaryota</taxon>
        <taxon>Metazoa</taxon>
        <taxon>Spiralia</taxon>
        <taxon>Lophotrochozoa</taxon>
        <taxon>Annelida</taxon>
        <taxon>Polychaeta</taxon>
        <taxon>Sedentaria</taxon>
        <taxon>Canalipalpata</taxon>
        <taxon>Sabellida</taxon>
        <taxon>Siboglinidae</taxon>
        <taxon>Ridgeia</taxon>
    </lineage>
</organism>
<evidence type="ECO:0000256" key="6">
    <source>
        <dbReference type="ARBA" id="ARBA00022846"/>
    </source>
</evidence>
<keyword evidence="8" id="KW-0206">Cytoskeleton</keyword>
<comment type="similarity">
    <text evidence="3">Belongs to the DRC10 family.</text>
</comment>
<protein>
    <recommendedName>
        <fullName evidence="4">Dynein regulatory complex protein 10</fullName>
    </recommendedName>
    <alternativeName>
        <fullName evidence="10">IQ domain-containing protein D</fullName>
    </alternativeName>
</protein>
<comment type="caution">
    <text evidence="14">The sequence shown here is derived from an EMBL/GenBank/DDBJ whole genome shotgun (WGS) entry which is preliminary data.</text>
</comment>
<evidence type="ECO:0000256" key="8">
    <source>
        <dbReference type="ARBA" id="ARBA00023212"/>
    </source>
</evidence>
<dbReference type="InterPro" id="IPR042815">
    <property type="entry name" value="DRC10"/>
</dbReference>
<dbReference type="CDD" id="cd23767">
    <property type="entry name" value="IQCD"/>
    <property type="match status" value="1"/>
</dbReference>
<keyword evidence="15" id="KW-1185">Reference proteome</keyword>
<dbReference type="Pfam" id="PF00612">
    <property type="entry name" value="IQ"/>
    <property type="match status" value="1"/>
</dbReference>
<dbReference type="PANTHER" id="PTHR31598">
    <property type="entry name" value="IQ DOMAIN-CONTAINING PROTEIN D"/>
    <property type="match status" value="1"/>
</dbReference>
<feature type="compositionally biased region" description="Basic and acidic residues" evidence="13">
    <location>
        <begin position="157"/>
        <end position="166"/>
    </location>
</feature>
<evidence type="ECO:0000256" key="12">
    <source>
        <dbReference type="SAM" id="Coils"/>
    </source>
</evidence>
<proteinExistence type="inferred from homology"/>
<evidence type="ECO:0000256" key="4">
    <source>
        <dbReference type="ARBA" id="ARBA00021752"/>
    </source>
</evidence>
<dbReference type="Proteomes" id="UP001209878">
    <property type="component" value="Unassembled WGS sequence"/>
</dbReference>
<name>A0AAD9KZK4_RIDPI</name>
<keyword evidence="7" id="KW-0969">Cilium</keyword>
<keyword evidence="12" id="KW-0175">Coiled coil</keyword>
<feature type="region of interest" description="Disordered" evidence="13">
    <location>
        <begin position="143"/>
        <end position="198"/>
    </location>
</feature>
<comment type="function">
    <text evidence="1">Component of the nexin-dynein regulatory complex (N-DRC), a key regulator of ciliary/flagellar motility which maintains the alignment and integrity of the distal axoneme and regulates microtubule sliding in motile axonemes.</text>
</comment>
<evidence type="ECO:0000256" key="5">
    <source>
        <dbReference type="ARBA" id="ARBA00022490"/>
    </source>
</evidence>
<feature type="coiled-coil region" evidence="12">
    <location>
        <begin position="297"/>
        <end position="328"/>
    </location>
</feature>
<dbReference type="PROSITE" id="PS50096">
    <property type="entry name" value="IQ"/>
    <property type="match status" value="1"/>
</dbReference>
<comment type="subcellular location">
    <subcellularLocation>
        <location evidence="2">Cytoplasm</location>
        <location evidence="2">Cytoskeleton</location>
        <location evidence="2">Flagellum axoneme</location>
    </subcellularLocation>
</comment>
<reference evidence="14" key="1">
    <citation type="journal article" date="2023" name="Mol. Biol. Evol.">
        <title>Third-Generation Sequencing Reveals the Adaptive Role of the Epigenome in Three Deep-Sea Polychaetes.</title>
        <authorList>
            <person name="Perez M."/>
            <person name="Aroh O."/>
            <person name="Sun Y."/>
            <person name="Lan Y."/>
            <person name="Juniper S.K."/>
            <person name="Young C.R."/>
            <person name="Angers B."/>
            <person name="Qian P.Y."/>
        </authorList>
    </citation>
    <scope>NUCLEOTIDE SEQUENCE</scope>
    <source>
        <strain evidence="14">R07B-5</strain>
    </source>
</reference>
<dbReference type="InterPro" id="IPR000048">
    <property type="entry name" value="IQ_motif_EF-hand-BS"/>
</dbReference>
<evidence type="ECO:0000313" key="14">
    <source>
        <dbReference type="EMBL" id="KAK2179683.1"/>
    </source>
</evidence>